<keyword evidence="3 5" id="KW-1133">Transmembrane helix</keyword>
<evidence type="ECO:0000256" key="5">
    <source>
        <dbReference type="SAM" id="Phobius"/>
    </source>
</evidence>
<gene>
    <name evidence="7" type="ORF">LMG31841_04288</name>
</gene>
<comment type="caution">
    <text evidence="7">The sequence shown here is derived from an EMBL/GenBank/DDBJ whole genome shotgun (WGS) entry which is preliminary data.</text>
</comment>
<feature type="transmembrane region" description="Helical" evidence="5">
    <location>
        <begin position="161"/>
        <end position="182"/>
    </location>
</feature>
<accession>A0A9N8S0H2</accession>
<feature type="domain" description="Integral membrane bound transporter" evidence="6">
    <location>
        <begin position="44"/>
        <end position="174"/>
    </location>
</feature>
<reference evidence="7" key="1">
    <citation type="submission" date="2021-04" db="EMBL/GenBank/DDBJ databases">
        <authorList>
            <person name="Vanwijnsberghe S."/>
        </authorList>
    </citation>
    <scope>NUCLEOTIDE SEQUENCE</scope>
    <source>
        <strain evidence="7">LMG 31841</strain>
    </source>
</reference>
<keyword evidence="4 5" id="KW-0472">Membrane</keyword>
<feature type="transmembrane region" description="Helical" evidence="5">
    <location>
        <begin position="249"/>
        <end position="268"/>
    </location>
</feature>
<dbReference type="EMBL" id="CAJQZC010000009">
    <property type="protein sequence ID" value="CAG4913678.1"/>
    <property type="molecule type" value="Genomic_DNA"/>
</dbReference>
<keyword evidence="2 5" id="KW-0812">Transmembrane</keyword>
<proteinExistence type="predicted"/>
<evidence type="ECO:0000313" key="7">
    <source>
        <dbReference type="EMBL" id="CAG4913678.1"/>
    </source>
</evidence>
<evidence type="ECO:0000256" key="4">
    <source>
        <dbReference type="ARBA" id="ARBA00023136"/>
    </source>
</evidence>
<feature type="transmembrane region" description="Helical" evidence="5">
    <location>
        <begin position="105"/>
        <end position="122"/>
    </location>
</feature>
<feature type="transmembrane region" description="Helical" evidence="5">
    <location>
        <begin position="79"/>
        <end position="99"/>
    </location>
</feature>
<organism evidence="7 8">
    <name type="scientific">Paraburkholderia saeva</name>
    <dbReference type="NCBI Taxonomy" id="2777537"/>
    <lineage>
        <taxon>Bacteria</taxon>
        <taxon>Pseudomonadati</taxon>
        <taxon>Pseudomonadota</taxon>
        <taxon>Betaproteobacteria</taxon>
        <taxon>Burkholderiales</taxon>
        <taxon>Burkholderiaceae</taxon>
        <taxon>Paraburkholderia</taxon>
    </lineage>
</organism>
<protein>
    <recommendedName>
        <fullName evidence="6">Integral membrane bound transporter domain-containing protein</fullName>
    </recommendedName>
</protein>
<evidence type="ECO:0000256" key="1">
    <source>
        <dbReference type="ARBA" id="ARBA00004141"/>
    </source>
</evidence>
<keyword evidence="8" id="KW-1185">Reference proteome</keyword>
<evidence type="ECO:0000259" key="6">
    <source>
        <dbReference type="Pfam" id="PF13515"/>
    </source>
</evidence>
<dbReference type="AlphaFoldDB" id="A0A9N8S0H2"/>
<dbReference type="InterPro" id="IPR049453">
    <property type="entry name" value="Memb_transporter_dom"/>
</dbReference>
<dbReference type="Proteomes" id="UP000789704">
    <property type="component" value="Unassembled WGS sequence"/>
</dbReference>
<name>A0A9N8S0H2_9BURK</name>
<evidence type="ECO:0000313" key="8">
    <source>
        <dbReference type="Proteomes" id="UP000789704"/>
    </source>
</evidence>
<comment type="subcellular location">
    <subcellularLocation>
        <location evidence="1">Membrane</location>
        <topology evidence="1">Multi-pass membrane protein</topology>
    </subcellularLocation>
</comment>
<feature type="transmembrane region" description="Helical" evidence="5">
    <location>
        <begin position="224"/>
        <end position="243"/>
    </location>
</feature>
<evidence type="ECO:0000256" key="2">
    <source>
        <dbReference type="ARBA" id="ARBA00022692"/>
    </source>
</evidence>
<sequence>MKGMSTLLQIVREAVFALGRELVAWKPSSARALFGLEAMLSVALAVVFANALHLSNTWWAAISGFAVMQTRFSGSIQRAIHRILGTVLGALLATLLGPMIGDRPWLFVPVLGLMGAGAIYFANASKVSYAWILGGITALMTMYEAHILITFKATAGFATLRVAEVVAGTLACVIVASAFHFAPQWHARVFPAGETSGDAPPDVTPPSPPPAIEPSAASLRPVRALLAVQCGIAIVILASLTYLLKLPGFAQAMVTCVAVLLLPASALAHLVERPVVVRMVHRVTGCLIAGVLAIVLLPLTQGNAWLCMLALSIGVWLGCHVQTGNEGASYVGRQFTIAFLMVFVQDHQWSANPVPALMRLSGILTGIVVLAFVILATSRWRAATQVPMDAAG</sequence>
<feature type="transmembrane region" description="Helical" evidence="5">
    <location>
        <begin position="43"/>
        <end position="67"/>
    </location>
</feature>
<feature type="transmembrane region" description="Helical" evidence="5">
    <location>
        <begin position="129"/>
        <end position="149"/>
    </location>
</feature>
<evidence type="ECO:0000256" key="3">
    <source>
        <dbReference type="ARBA" id="ARBA00022989"/>
    </source>
</evidence>
<feature type="transmembrane region" description="Helical" evidence="5">
    <location>
        <begin position="280"/>
        <end position="297"/>
    </location>
</feature>
<dbReference type="GO" id="GO:0016020">
    <property type="term" value="C:membrane"/>
    <property type="evidence" value="ECO:0007669"/>
    <property type="project" value="UniProtKB-SubCell"/>
</dbReference>
<dbReference type="Pfam" id="PF13515">
    <property type="entry name" value="FUSC_2"/>
    <property type="match status" value="1"/>
</dbReference>
<feature type="transmembrane region" description="Helical" evidence="5">
    <location>
        <begin position="356"/>
        <end position="376"/>
    </location>
</feature>